<keyword evidence="2" id="KW-0012">Acyltransferase</keyword>
<evidence type="ECO:0000313" key="5">
    <source>
        <dbReference type="Proteomes" id="UP000195437"/>
    </source>
</evidence>
<dbReference type="InterPro" id="IPR016181">
    <property type="entry name" value="Acyl_CoA_acyltransferase"/>
</dbReference>
<dbReference type="GO" id="GO:0016747">
    <property type="term" value="F:acyltransferase activity, transferring groups other than amino-acyl groups"/>
    <property type="evidence" value="ECO:0007669"/>
    <property type="project" value="InterPro"/>
</dbReference>
<dbReference type="InterPro" id="IPR000182">
    <property type="entry name" value="GNAT_dom"/>
</dbReference>
<evidence type="ECO:0000256" key="1">
    <source>
        <dbReference type="ARBA" id="ARBA00022679"/>
    </source>
</evidence>
<name>A0A1Y0ILF9_9BACL</name>
<evidence type="ECO:0000259" key="3">
    <source>
        <dbReference type="PROSITE" id="PS51186"/>
    </source>
</evidence>
<evidence type="ECO:0000313" key="4">
    <source>
        <dbReference type="EMBL" id="ARU61357.1"/>
    </source>
</evidence>
<dbReference type="OrthoDB" id="9798006at2"/>
<dbReference type="SUPFAM" id="SSF55729">
    <property type="entry name" value="Acyl-CoA N-acyltransferases (Nat)"/>
    <property type="match status" value="1"/>
</dbReference>
<dbReference type="Pfam" id="PF00583">
    <property type="entry name" value="Acetyltransf_1"/>
    <property type="match status" value="1"/>
</dbReference>
<dbReference type="PROSITE" id="PS51186">
    <property type="entry name" value="GNAT"/>
    <property type="match status" value="1"/>
</dbReference>
<dbReference type="NCBIfam" id="NF040503">
    <property type="entry name" value="resist_ArsN1a"/>
    <property type="match status" value="1"/>
</dbReference>
<dbReference type="Proteomes" id="UP000195437">
    <property type="component" value="Chromosome"/>
</dbReference>
<dbReference type="RefSeq" id="WP_087456736.1">
    <property type="nucleotide sequence ID" value="NZ_CP021434.1"/>
</dbReference>
<evidence type="ECO:0000256" key="2">
    <source>
        <dbReference type="ARBA" id="ARBA00023315"/>
    </source>
</evidence>
<accession>A0A1Y0ILF9</accession>
<keyword evidence="5" id="KW-1185">Reference proteome</keyword>
<proteinExistence type="predicted"/>
<gene>
    <name evidence="4" type="ORF">CBW65_10365</name>
</gene>
<dbReference type="CDD" id="cd04301">
    <property type="entry name" value="NAT_SF"/>
    <property type="match status" value="1"/>
</dbReference>
<dbReference type="KEGG" id="tum:CBW65_10365"/>
<dbReference type="PANTHER" id="PTHR43072">
    <property type="entry name" value="N-ACETYLTRANSFERASE"/>
    <property type="match status" value="1"/>
</dbReference>
<dbReference type="Gene3D" id="3.40.630.30">
    <property type="match status" value="1"/>
</dbReference>
<feature type="domain" description="N-acetyltransferase" evidence="3">
    <location>
        <begin position="2"/>
        <end position="163"/>
    </location>
</feature>
<reference evidence="5" key="1">
    <citation type="submission" date="2017-05" db="EMBL/GenBank/DDBJ databases">
        <authorList>
            <person name="Sung H."/>
        </authorList>
    </citation>
    <scope>NUCLEOTIDE SEQUENCE [LARGE SCALE GENOMIC DNA]</scope>
    <source>
        <strain evidence="5">AR23208</strain>
    </source>
</reference>
<dbReference type="EMBL" id="CP021434">
    <property type="protein sequence ID" value="ARU61357.1"/>
    <property type="molecule type" value="Genomic_DNA"/>
</dbReference>
<protein>
    <submittedName>
        <fullName evidence="4">GNAT family N-acetyltransferase</fullName>
    </submittedName>
</protein>
<dbReference type="AlphaFoldDB" id="A0A1Y0ILF9"/>
<keyword evidence="1 4" id="KW-0808">Transferase</keyword>
<organism evidence="4 5">
    <name type="scientific">Tumebacillus avium</name>
    <dbReference type="NCBI Taxonomy" id="1903704"/>
    <lineage>
        <taxon>Bacteria</taxon>
        <taxon>Bacillati</taxon>
        <taxon>Bacillota</taxon>
        <taxon>Bacilli</taxon>
        <taxon>Bacillales</taxon>
        <taxon>Alicyclobacillaceae</taxon>
        <taxon>Tumebacillus</taxon>
    </lineage>
</organism>
<dbReference type="PANTHER" id="PTHR43072:SF23">
    <property type="entry name" value="UPF0039 PROTEIN C11D3.02C"/>
    <property type="match status" value="1"/>
</dbReference>
<sequence length="163" mass="18621">MTVIRRATAADLEHILRIYNQGIEDRIATLETEPKTLDYMLHWFTQREERYFVLIAETAQGEIAGWASVNPYSPRLAYRGVADLSIYIDRAFRGHGIGKLLLAELESQARAAQFHKIVLFTFPFNALGQSLYRKAGFREVGVFHNQGQLDGKFVDVMAMEKLL</sequence>